<dbReference type="EMBL" id="JBBWWR010000017">
    <property type="protein sequence ID" value="KAK8945638.1"/>
    <property type="molecule type" value="Genomic_DNA"/>
</dbReference>
<sequence>MVLAPLAKLSNPNDLAPRSALETHFKASSSPFCEASCRRFGEAAMPTPSQRPTTLLMEDFVGASVIFSISALLPYLIAPLFEQGGQLVLRRVGRYPLRITEWTSWASTIPSGQSLAKWLENGRTARHGKGAQGSYSGSGPGLRRDRDARIFIGSPKHRIGPGFSSFFQITVKHYSSGLTSIYAAQTKVVLGRRLIGEITVKHYSSGLTSIYAAQTKVVLGRRLIGEVDERRELIEEAAEEKNRRRPVGVSPSQSRRGESSLVADRRALRSLHSGNWGKEET</sequence>
<reference evidence="2 3" key="1">
    <citation type="journal article" date="2022" name="Nat. Plants">
        <title>Genomes of leafy and leafless Platanthera orchids illuminate the evolution of mycoheterotrophy.</title>
        <authorList>
            <person name="Li M.H."/>
            <person name="Liu K.W."/>
            <person name="Li Z."/>
            <person name="Lu H.C."/>
            <person name="Ye Q.L."/>
            <person name="Zhang D."/>
            <person name="Wang J.Y."/>
            <person name="Li Y.F."/>
            <person name="Zhong Z.M."/>
            <person name="Liu X."/>
            <person name="Yu X."/>
            <person name="Liu D.K."/>
            <person name="Tu X.D."/>
            <person name="Liu B."/>
            <person name="Hao Y."/>
            <person name="Liao X.Y."/>
            <person name="Jiang Y.T."/>
            <person name="Sun W.H."/>
            <person name="Chen J."/>
            <person name="Chen Y.Q."/>
            <person name="Ai Y."/>
            <person name="Zhai J.W."/>
            <person name="Wu S.S."/>
            <person name="Zhou Z."/>
            <person name="Hsiao Y.Y."/>
            <person name="Wu W.L."/>
            <person name="Chen Y.Y."/>
            <person name="Lin Y.F."/>
            <person name="Hsu J.L."/>
            <person name="Li C.Y."/>
            <person name="Wang Z.W."/>
            <person name="Zhao X."/>
            <person name="Zhong W.Y."/>
            <person name="Ma X.K."/>
            <person name="Ma L."/>
            <person name="Huang J."/>
            <person name="Chen G.Z."/>
            <person name="Huang M.Z."/>
            <person name="Huang L."/>
            <person name="Peng D.H."/>
            <person name="Luo Y.B."/>
            <person name="Zou S.Q."/>
            <person name="Chen S.P."/>
            <person name="Lan S."/>
            <person name="Tsai W.C."/>
            <person name="Van de Peer Y."/>
            <person name="Liu Z.J."/>
        </authorList>
    </citation>
    <scope>NUCLEOTIDE SEQUENCE [LARGE SCALE GENOMIC DNA]</scope>
    <source>
        <strain evidence="2">Lor288</strain>
    </source>
</reference>
<comment type="caution">
    <text evidence="2">The sequence shown here is derived from an EMBL/GenBank/DDBJ whole genome shotgun (WGS) entry which is preliminary data.</text>
</comment>
<protein>
    <submittedName>
        <fullName evidence="2">Uncharacterized protein</fullName>
    </submittedName>
</protein>
<feature type="compositionally biased region" description="Basic and acidic residues" evidence="1">
    <location>
        <begin position="255"/>
        <end position="266"/>
    </location>
</feature>
<evidence type="ECO:0000313" key="2">
    <source>
        <dbReference type="EMBL" id="KAK8945638.1"/>
    </source>
</evidence>
<proteinExistence type="predicted"/>
<gene>
    <name evidence="2" type="ORF">KSP40_PGU001862</name>
</gene>
<feature type="region of interest" description="Disordered" evidence="1">
    <location>
        <begin position="237"/>
        <end position="266"/>
    </location>
</feature>
<accession>A0ABR2LNY5</accession>
<organism evidence="2 3">
    <name type="scientific">Platanthera guangdongensis</name>
    <dbReference type="NCBI Taxonomy" id="2320717"/>
    <lineage>
        <taxon>Eukaryota</taxon>
        <taxon>Viridiplantae</taxon>
        <taxon>Streptophyta</taxon>
        <taxon>Embryophyta</taxon>
        <taxon>Tracheophyta</taxon>
        <taxon>Spermatophyta</taxon>
        <taxon>Magnoliopsida</taxon>
        <taxon>Liliopsida</taxon>
        <taxon>Asparagales</taxon>
        <taxon>Orchidaceae</taxon>
        <taxon>Orchidoideae</taxon>
        <taxon>Orchideae</taxon>
        <taxon>Orchidinae</taxon>
        <taxon>Platanthera</taxon>
    </lineage>
</organism>
<keyword evidence="3" id="KW-1185">Reference proteome</keyword>
<dbReference type="Proteomes" id="UP001412067">
    <property type="component" value="Unassembled WGS sequence"/>
</dbReference>
<name>A0ABR2LNY5_9ASPA</name>
<evidence type="ECO:0000256" key="1">
    <source>
        <dbReference type="SAM" id="MobiDB-lite"/>
    </source>
</evidence>
<evidence type="ECO:0000313" key="3">
    <source>
        <dbReference type="Proteomes" id="UP001412067"/>
    </source>
</evidence>